<proteinExistence type="predicted"/>
<accession>A0ABQ0JN63</accession>
<dbReference type="Proteomes" id="UP000029223">
    <property type="component" value="Unassembled WGS sequence"/>
</dbReference>
<evidence type="ECO:0000313" key="2">
    <source>
        <dbReference type="Proteomes" id="UP000029223"/>
    </source>
</evidence>
<reference evidence="2" key="1">
    <citation type="submission" date="2014-09" db="EMBL/GenBank/DDBJ databases">
        <title>Vibrio variabilis JCM 19239. (C206) whole genome shotgun sequence.</title>
        <authorList>
            <person name="Sawabe T."/>
            <person name="Meirelles P."/>
            <person name="Nakanishi M."/>
            <person name="Sayaka M."/>
            <person name="Hattori M."/>
            <person name="Ohkuma M."/>
        </authorList>
    </citation>
    <scope>NUCLEOTIDE SEQUENCE [LARGE SCALE GENOMIC DNA]</scope>
    <source>
        <strain evidence="2">JCM 19239</strain>
    </source>
</reference>
<evidence type="ECO:0000313" key="1">
    <source>
        <dbReference type="EMBL" id="GAL30184.1"/>
    </source>
</evidence>
<dbReference type="EMBL" id="BBMS01000086">
    <property type="protein sequence ID" value="GAL30184.1"/>
    <property type="molecule type" value="Genomic_DNA"/>
</dbReference>
<keyword evidence="2" id="KW-1185">Reference proteome</keyword>
<sequence>MSMTNPKLEADLMRRAIKNSAKKFPPIELASTPDEQRKQLNQLTALREIHIAGKPKNYAEFGYAYGQIRVEGTCITNYRNKLHQIATAIFELEKLLGYRR</sequence>
<gene>
    <name evidence="1" type="ORF">JCM19239_6817</name>
</gene>
<comment type="caution">
    <text evidence="1">The sequence shown here is derived from an EMBL/GenBank/DDBJ whole genome shotgun (WGS) entry which is preliminary data.</text>
</comment>
<reference evidence="2" key="2">
    <citation type="submission" date="2014-09" db="EMBL/GenBank/DDBJ databases">
        <authorList>
            <consortium name="NBRP consortium"/>
            <person name="Sawabe T."/>
            <person name="Meirelles P."/>
            <person name="Nakanishi M."/>
            <person name="Sayaka M."/>
            <person name="Hattori M."/>
            <person name="Ohkuma M."/>
        </authorList>
    </citation>
    <scope>NUCLEOTIDE SEQUENCE [LARGE SCALE GENOMIC DNA]</scope>
    <source>
        <strain evidence="2">JCM 19239</strain>
    </source>
</reference>
<protein>
    <submittedName>
        <fullName evidence="1">Uncharacterized protein</fullName>
    </submittedName>
</protein>
<name>A0ABQ0JN63_9VIBR</name>
<organism evidence="1 2">
    <name type="scientific">Vibrio variabilis</name>
    <dbReference type="NCBI Taxonomy" id="990271"/>
    <lineage>
        <taxon>Bacteria</taxon>
        <taxon>Pseudomonadati</taxon>
        <taxon>Pseudomonadota</taxon>
        <taxon>Gammaproteobacteria</taxon>
        <taxon>Vibrionales</taxon>
        <taxon>Vibrionaceae</taxon>
        <taxon>Vibrio</taxon>
    </lineage>
</organism>